<dbReference type="PROSITE" id="PS00636">
    <property type="entry name" value="DNAJ_1"/>
    <property type="match status" value="1"/>
</dbReference>
<feature type="compositionally biased region" description="Basic and acidic residues" evidence="1">
    <location>
        <begin position="371"/>
        <end position="380"/>
    </location>
</feature>
<proteinExistence type="predicted"/>
<dbReference type="Pfam" id="PF00226">
    <property type="entry name" value="DnaJ"/>
    <property type="match status" value="1"/>
</dbReference>
<dbReference type="OMA" id="PPDIDPY"/>
<evidence type="ECO:0000313" key="3">
    <source>
        <dbReference type="EMBL" id="KAF5851941.1"/>
    </source>
</evidence>
<feature type="region of interest" description="Disordered" evidence="1">
    <location>
        <begin position="87"/>
        <end position="595"/>
    </location>
</feature>
<protein>
    <recommendedName>
        <fullName evidence="2">J domain-containing protein</fullName>
    </recommendedName>
</protein>
<feature type="compositionally biased region" description="Basic and acidic residues" evidence="1">
    <location>
        <begin position="293"/>
        <end position="306"/>
    </location>
</feature>
<feature type="compositionally biased region" description="Basic and acidic residues" evidence="1">
    <location>
        <begin position="339"/>
        <end position="349"/>
    </location>
</feature>
<dbReference type="AlphaFoldDB" id="A0A8H6DXD7"/>
<name>A0A8H6DXD7_COCSA</name>
<organism evidence="3 4">
    <name type="scientific">Cochliobolus sativus</name>
    <name type="common">Common root rot and spot blotch fungus</name>
    <name type="synonym">Bipolaris sorokiniana</name>
    <dbReference type="NCBI Taxonomy" id="45130"/>
    <lineage>
        <taxon>Eukaryota</taxon>
        <taxon>Fungi</taxon>
        <taxon>Dikarya</taxon>
        <taxon>Ascomycota</taxon>
        <taxon>Pezizomycotina</taxon>
        <taxon>Dothideomycetes</taxon>
        <taxon>Pleosporomycetidae</taxon>
        <taxon>Pleosporales</taxon>
        <taxon>Pleosporineae</taxon>
        <taxon>Pleosporaceae</taxon>
        <taxon>Bipolaris</taxon>
    </lineage>
</organism>
<dbReference type="InterPro" id="IPR036869">
    <property type="entry name" value="J_dom_sf"/>
</dbReference>
<evidence type="ECO:0000313" key="4">
    <source>
        <dbReference type="Proteomes" id="UP000624244"/>
    </source>
</evidence>
<feature type="compositionally biased region" description="Polar residues" evidence="1">
    <location>
        <begin position="433"/>
        <end position="448"/>
    </location>
</feature>
<reference evidence="3" key="1">
    <citation type="submission" date="2019-11" db="EMBL/GenBank/DDBJ databases">
        <title>Bipolaris sorokiniana Genome sequencing.</title>
        <authorList>
            <person name="Wang H."/>
        </authorList>
    </citation>
    <scope>NUCLEOTIDE SEQUENCE</scope>
</reference>
<sequence>MDLDPTPDHYKALGLDKSATAAIIKSTYRKLVLKCHPDKVTDPALKEQKQEEFHRIQQAYECLIDDEKRAHYHAVLELDKLRKEKAARQAAAPRDRTARFDVPTPGGSSFTANGPTRYATEYRAPPSSRDDASRYQERERERERERSHHQTYTSKPTAPPRSSREKESSKSSRYAKEDRGRSEREKARAKEVRSDRKFASAESESSADEKARHESGYKIRTEEDARRKAAEERRSYEEARHTTLPTHRKMSVQAEEALRYQHKSRAQVEEEITSSRPMPARASSRDYYAAEPRSSRRESSRAEAPVRRSSARPNKDRPSMSRRETDRTDRGIPEVVDWAEERRTEERRPPMFKHSTSSPIELGRGIPQRSYTERLPRRTETSPPPAPPAFHRSSTMPIHPSSSRRKESTAPRSSGLRETTTSEQYANPERDTFSTIPPVQQTTPSSTKKVYYYPVSGGGVSVRPDEIPTAARHVPREPSRYQRSPSPSPIGKPPIGANRPVEPTTSYKSAPRPSMPSRNESYRTVSPVRGSEDRGRSGKPKLYGEIGRQPSFDPNDVQFSRRYGPEDVRWAPRSGEPDKGYSTKPSLGRTATYVY</sequence>
<dbReference type="InterPro" id="IPR001623">
    <property type="entry name" value="DnaJ_domain"/>
</dbReference>
<dbReference type="InterPro" id="IPR050817">
    <property type="entry name" value="DjlA_DnaK_co-chaperone"/>
</dbReference>
<feature type="domain" description="J" evidence="2">
    <location>
        <begin position="8"/>
        <end position="76"/>
    </location>
</feature>
<dbReference type="CDD" id="cd06257">
    <property type="entry name" value="DnaJ"/>
    <property type="match status" value="1"/>
</dbReference>
<feature type="compositionally biased region" description="Polar residues" evidence="1">
    <location>
        <begin position="410"/>
        <end position="425"/>
    </location>
</feature>
<accession>A0A8H6DXD7</accession>
<dbReference type="EMBL" id="WNKQ01000004">
    <property type="protein sequence ID" value="KAF5851941.1"/>
    <property type="molecule type" value="Genomic_DNA"/>
</dbReference>
<feature type="compositionally biased region" description="Basic and acidic residues" evidence="1">
    <location>
        <begin position="128"/>
        <end position="148"/>
    </location>
</feature>
<dbReference type="PRINTS" id="PR00625">
    <property type="entry name" value="JDOMAIN"/>
</dbReference>
<evidence type="ECO:0000256" key="1">
    <source>
        <dbReference type="SAM" id="MobiDB-lite"/>
    </source>
</evidence>
<feature type="compositionally biased region" description="Basic and acidic residues" evidence="1">
    <location>
        <begin position="313"/>
        <end position="332"/>
    </location>
</feature>
<dbReference type="Gene3D" id="1.10.287.110">
    <property type="entry name" value="DnaJ domain"/>
    <property type="match status" value="1"/>
</dbReference>
<comment type="caution">
    <text evidence="3">The sequence shown here is derived from an EMBL/GenBank/DDBJ whole genome shotgun (WGS) entry which is preliminary data.</text>
</comment>
<feature type="compositionally biased region" description="Basic and acidic residues" evidence="1">
    <location>
        <begin position="563"/>
        <end position="581"/>
    </location>
</feature>
<feature type="compositionally biased region" description="Basic and acidic residues" evidence="1">
    <location>
        <begin position="207"/>
        <end position="241"/>
    </location>
</feature>
<dbReference type="SMART" id="SM00271">
    <property type="entry name" value="DnaJ"/>
    <property type="match status" value="1"/>
</dbReference>
<dbReference type="Proteomes" id="UP000624244">
    <property type="component" value="Unassembled WGS sequence"/>
</dbReference>
<feature type="compositionally biased region" description="Basic and acidic residues" evidence="1">
    <location>
        <begin position="162"/>
        <end position="199"/>
    </location>
</feature>
<gene>
    <name evidence="3" type="ORF">GGP41_000677</name>
</gene>
<dbReference type="PANTHER" id="PTHR24074">
    <property type="entry name" value="CO-CHAPERONE PROTEIN DJLA"/>
    <property type="match status" value="1"/>
</dbReference>
<dbReference type="InterPro" id="IPR018253">
    <property type="entry name" value="DnaJ_domain_CS"/>
</dbReference>
<evidence type="ECO:0000259" key="2">
    <source>
        <dbReference type="PROSITE" id="PS50076"/>
    </source>
</evidence>
<feature type="compositionally biased region" description="Basic and acidic residues" evidence="1">
    <location>
        <begin position="87"/>
        <end position="99"/>
    </location>
</feature>
<dbReference type="PROSITE" id="PS50076">
    <property type="entry name" value="DNAJ_2"/>
    <property type="match status" value="1"/>
</dbReference>
<dbReference type="SUPFAM" id="SSF46565">
    <property type="entry name" value="Chaperone J-domain"/>
    <property type="match status" value="1"/>
</dbReference>